<dbReference type="KEGG" id="mmyr:MXMO3_00764"/>
<keyword evidence="3" id="KW-1185">Reference proteome</keyword>
<sequence length="547" mass="62197">MKRKKQAVVVVHGMGEQRPMGTMRTIVDALWTTDDSIALNDPQNRDEDGNKSWIVPDIKTGSHDLQRITTPGMQDGCRTDFFEFYYADILDNAKLKNLWRWLMRVIKVRPEYVLERMVWPWTALCFLVVLILWVMFSVLFLGVATQFGIDFWSEAAKQARLSVPGVIFLGVVCLVLMILVAARINSLRWLLRWPSYALIGLVTYYLIFLTEDLTLRTLVVSFTILLSIATSLIFLPYLGDVAGYLGAHPDTVAGRHLVRDRGLQLLRRLHEDPAYERIVIVAHSLGSVVAYDILHLLWEELGPTNENPPGKKVRQALADHDHLVLELNQKYGIQRWSDADLARYCAAQSNVSDAIRAQGAVPRKDGRRSNAYWKITDFITAGSPLSHAQFLLARGAVNFGKLKKERLFPTAPPQVFNDDFGVLYSNDPIDFAAEKPIPKTRTEWAVDAKNAYAHHGAVFSAVRWTNFYDEHNPFFFWQGDVLGGPLRGAGRFGQGILDQNVKITYERFGSKSRFVTHTLYWTDTEPKKDRVSRNVQLMRDAVNLKGM</sequence>
<feature type="transmembrane region" description="Helical" evidence="1">
    <location>
        <begin position="161"/>
        <end position="182"/>
    </location>
</feature>
<gene>
    <name evidence="2" type="ORF">MXMO3_00764</name>
</gene>
<dbReference type="RefSeq" id="WP_117394992.1">
    <property type="nucleotide sequence ID" value="NZ_CP021330.1"/>
</dbReference>
<proteinExistence type="predicted"/>
<feature type="transmembrane region" description="Helical" evidence="1">
    <location>
        <begin position="118"/>
        <end position="141"/>
    </location>
</feature>
<dbReference type="EMBL" id="CP021330">
    <property type="protein sequence ID" value="AVX03296.1"/>
    <property type="molecule type" value="Genomic_DNA"/>
</dbReference>
<organism evidence="2 3">
    <name type="scientific">Maritalea myrionectae</name>
    <dbReference type="NCBI Taxonomy" id="454601"/>
    <lineage>
        <taxon>Bacteria</taxon>
        <taxon>Pseudomonadati</taxon>
        <taxon>Pseudomonadota</taxon>
        <taxon>Alphaproteobacteria</taxon>
        <taxon>Hyphomicrobiales</taxon>
        <taxon>Devosiaceae</taxon>
        <taxon>Maritalea</taxon>
    </lineage>
</organism>
<evidence type="ECO:0000256" key="1">
    <source>
        <dbReference type="SAM" id="Phobius"/>
    </source>
</evidence>
<name>A0A2R4MBN4_9HYPH</name>
<reference evidence="2 3" key="1">
    <citation type="submission" date="2017-05" db="EMBL/GenBank/DDBJ databases">
        <title>Genome Analysis of Maritalea myrionectae HL2708#5.</title>
        <authorList>
            <consortium name="Cotde Inc.-PKNU"/>
            <person name="Jang D."/>
            <person name="Oh H.-M."/>
        </authorList>
    </citation>
    <scope>NUCLEOTIDE SEQUENCE [LARGE SCALE GENOMIC DNA]</scope>
    <source>
        <strain evidence="2 3">HL2708#5</strain>
    </source>
</reference>
<dbReference type="AlphaFoldDB" id="A0A2R4MBN4"/>
<feature type="transmembrane region" description="Helical" evidence="1">
    <location>
        <begin position="189"/>
        <end position="207"/>
    </location>
</feature>
<accession>A0A2R4MBN4</accession>
<dbReference type="STRING" id="1122213.GCA_000423365_02034"/>
<keyword evidence="1" id="KW-0812">Transmembrane</keyword>
<keyword evidence="1" id="KW-1133">Transmembrane helix</keyword>
<protein>
    <submittedName>
        <fullName evidence="2">Uncharacterized protein</fullName>
    </submittedName>
</protein>
<evidence type="ECO:0000313" key="2">
    <source>
        <dbReference type="EMBL" id="AVX03296.1"/>
    </source>
</evidence>
<keyword evidence="1" id="KW-0472">Membrane</keyword>
<feature type="transmembrane region" description="Helical" evidence="1">
    <location>
        <begin position="213"/>
        <end position="235"/>
    </location>
</feature>
<evidence type="ECO:0000313" key="3">
    <source>
        <dbReference type="Proteomes" id="UP000258927"/>
    </source>
</evidence>
<dbReference type="Proteomes" id="UP000258927">
    <property type="component" value="Chromosome"/>
</dbReference>